<gene>
    <name evidence="4" type="ORF">BN9_089290</name>
</gene>
<dbReference type="Proteomes" id="UP000053237">
    <property type="component" value="Unassembled WGS sequence"/>
</dbReference>
<dbReference type="AlphaFoldDB" id="A0A024GNG6"/>
<feature type="compositionally biased region" description="Basic and acidic residues" evidence="2">
    <location>
        <begin position="80"/>
        <end position="93"/>
    </location>
</feature>
<evidence type="ECO:0000313" key="4">
    <source>
        <dbReference type="EMBL" id="CCI47886.1"/>
    </source>
</evidence>
<proteinExistence type="predicted"/>
<keyword evidence="1" id="KW-0175">Coiled coil</keyword>
<evidence type="ECO:0000256" key="2">
    <source>
        <dbReference type="SAM" id="MobiDB-lite"/>
    </source>
</evidence>
<feature type="compositionally biased region" description="Basic and acidic residues" evidence="2">
    <location>
        <begin position="7"/>
        <end position="22"/>
    </location>
</feature>
<feature type="domain" description="PX" evidence="3">
    <location>
        <begin position="226"/>
        <end position="289"/>
    </location>
</feature>
<dbReference type="OrthoDB" id="5227681at2759"/>
<feature type="region of interest" description="Disordered" evidence="2">
    <location>
        <begin position="78"/>
        <end position="109"/>
    </location>
</feature>
<feature type="coiled-coil region" evidence="1">
    <location>
        <begin position="126"/>
        <end position="190"/>
    </location>
</feature>
<dbReference type="InterPro" id="IPR036871">
    <property type="entry name" value="PX_dom_sf"/>
</dbReference>
<dbReference type="Pfam" id="PF00787">
    <property type="entry name" value="PX"/>
    <property type="match status" value="1"/>
</dbReference>
<dbReference type="EMBL" id="CAIX01000193">
    <property type="protein sequence ID" value="CCI47886.1"/>
    <property type="molecule type" value="Genomic_DNA"/>
</dbReference>
<sequence>MITPKPSDIEKKSKKDSSDLKKASYRIKPSRTRSLGYIYKHVSSVSSTLRFDMAKLLSGFARSGSDLSPTFATDSPVSYDFHESSNSRKDSDARGSSGTSSTTSSRRSEQMLADAAAKFSSLQESLYSYKSQYVQAIEEKQRLEEENEFLRQAILTQALENASIDLRREHMQLKQALTSYRSKMEQMKEISLLSAKVVDSRIRTKQGRQYVEYKLQIETDIRGSLVLWHRYSTFLNLAATLKSKNPTIEHQIPELQTQSLTGYFSDRLMLDRVARLNEFLDVVTQADEFQWGIRIDKDTCVYKRRGRDSGLGSVRESISTLSPHLVRDSVYGDGSIRPSIASYAVPM</sequence>
<comment type="caution">
    <text evidence="4">The sequence shown here is derived from an EMBL/GenBank/DDBJ whole genome shotgun (WGS) entry which is preliminary data.</text>
</comment>
<organism evidence="4 5">
    <name type="scientific">Albugo candida</name>
    <dbReference type="NCBI Taxonomy" id="65357"/>
    <lineage>
        <taxon>Eukaryota</taxon>
        <taxon>Sar</taxon>
        <taxon>Stramenopiles</taxon>
        <taxon>Oomycota</taxon>
        <taxon>Peronosporomycetes</taxon>
        <taxon>Albuginales</taxon>
        <taxon>Albuginaceae</taxon>
        <taxon>Albugo</taxon>
    </lineage>
</organism>
<reference evidence="4 5" key="1">
    <citation type="submission" date="2012-05" db="EMBL/GenBank/DDBJ databases">
        <title>Recombination and specialization in a pathogen metapopulation.</title>
        <authorList>
            <person name="Gardiner A."/>
            <person name="Kemen E."/>
            <person name="Schultz-Larsen T."/>
            <person name="MacLean D."/>
            <person name="Van Oosterhout C."/>
            <person name="Jones J.D.G."/>
        </authorList>
    </citation>
    <scope>NUCLEOTIDE SEQUENCE [LARGE SCALE GENOMIC DNA]</scope>
    <source>
        <strain evidence="4 5">Ac Nc2</strain>
    </source>
</reference>
<dbReference type="CDD" id="cd06093">
    <property type="entry name" value="PX_domain"/>
    <property type="match status" value="1"/>
</dbReference>
<dbReference type="InParanoid" id="A0A024GNG6"/>
<accession>A0A024GNG6</accession>
<keyword evidence="5" id="KW-1185">Reference proteome</keyword>
<dbReference type="InterPro" id="IPR001683">
    <property type="entry name" value="PX_dom"/>
</dbReference>
<name>A0A024GNG6_9STRA</name>
<evidence type="ECO:0000256" key="1">
    <source>
        <dbReference type="SAM" id="Coils"/>
    </source>
</evidence>
<dbReference type="Gene3D" id="3.30.1520.10">
    <property type="entry name" value="Phox-like domain"/>
    <property type="match status" value="1"/>
</dbReference>
<feature type="region of interest" description="Disordered" evidence="2">
    <location>
        <begin position="1"/>
        <end position="25"/>
    </location>
</feature>
<dbReference type="GO" id="GO:0035091">
    <property type="term" value="F:phosphatidylinositol binding"/>
    <property type="evidence" value="ECO:0007669"/>
    <property type="project" value="InterPro"/>
</dbReference>
<evidence type="ECO:0000313" key="5">
    <source>
        <dbReference type="Proteomes" id="UP000053237"/>
    </source>
</evidence>
<protein>
    <recommendedName>
        <fullName evidence="3">PX domain-containing protein</fullName>
    </recommendedName>
</protein>
<evidence type="ECO:0000259" key="3">
    <source>
        <dbReference type="Pfam" id="PF00787"/>
    </source>
</evidence>
<feature type="compositionally biased region" description="Low complexity" evidence="2">
    <location>
        <begin position="94"/>
        <end position="105"/>
    </location>
</feature>
<dbReference type="SUPFAM" id="SSF64268">
    <property type="entry name" value="PX domain"/>
    <property type="match status" value="1"/>
</dbReference>